<comment type="function">
    <text evidence="1">Involved in the TonB-dependent energy-dependent transport of various receptor-bound substrates.</text>
</comment>
<evidence type="ECO:0000256" key="8">
    <source>
        <dbReference type="ARBA" id="ARBA00022692"/>
    </source>
</evidence>
<keyword evidence="11 13" id="KW-0472">Membrane</keyword>
<dbReference type="Gene3D" id="3.30.420.270">
    <property type="match status" value="1"/>
</dbReference>
<keyword evidence="8 12" id="KW-0812">Transmembrane</keyword>
<evidence type="ECO:0000256" key="11">
    <source>
        <dbReference type="ARBA" id="ARBA00023136"/>
    </source>
</evidence>
<proteinExistence type="inferred from homology"/>
<keyword evidence="7" id="KW-0997">Cell inner membrane</keyword>
<dbReference type="RefSeq" id="WP_183018787.1">
    <property type="nucleotide sequence ID" value="NZ_CP065668.1"/>
</dbReference>
<evidence type="ECO:0000256" key="9">
    <source>
        <dbReference type="ARBA" id="ARBA00022927"/>
    </source>
</evidence>
<evidence type="ECO:0000313" key="15">
    <source>
        <dbReference type="Proteomes" id="UP000594778"/>
    </source>
</evidence>
<dbReference type="GO" id="GO:0015031">
    <property type="term" value="P:protein transport"/>
    <property type="evidence" value="ECO:0007669"/>
    <property type="project" value="UniProtKB-KW"/>
</dbReference>
<evidence type="ECO:0000256" key="4">
    <source>
        <dbReference type="ARBA" id="ARBA00011471"/>
    </source>
</evidence>
<evidence type="ECO:0000256" key="10">
    <source>
        <dbReference type="ARBA" id="ARBA00022989"/>
    </source>
</evidence>
<dbReference type="Pfam" id="PF02472">
    <property type="entry name" value="ExbD"/>
    <property type="match status" value="1"/>
</dbReference>
<evidence type="ECO:0000256" key="3">
    <source>
        <dbReference type="ARBA" id="ARBA00005811"/>
    </source>
</evidence>
<evidence type="ECO:0000256" key="12">
    <source>
        <dbReference type="RuleBase" id="RU003879"/>
    </source>
</evidence>
<evidence type="ECO:0000256" key="7">
    <source>
        <dbReference type="ARBA" id="ARBA00022519"/>
    </source>
</evidence>
<feature type="transmembrane region" description="Helical" evidence="13">
    <location>
        <begin position="21"/>
        <end position="43"/>
    </location>
</feature>
<evidence type="ECO:0000256" key="6">
    <source>
        <dbReference type="ARBA" id="ARBA00022475"/>
    </source>
</evidence>
<keyword evidence="9 12" id="KW-0653">Protein transport</keyword>
<dbReference type="PANTHER" id="PTHR30558:SF12">
    <property type="entry name" value="BIOPOLYMER TRANSPORT PROTEIN EXBD"/>
    <property type="match status" value="1"/>
</dbReference>
<reference evidence="14 15" key="1">
    <citation type="submission" date="2020-12" db="EMBL/GenBank/DDBJ databases">
        <title>FDA dAtabase for Regulatory Grade micrObial Sequences (FDA-ARGOS): Supporting development and validation of Infectious Disease Dx tests.</title>
        <authorList>
            <person name="Sproer C."/>
            <person name="Gronow S."/>
            <person name="Severitt S."/>
            <person name="Schroder I."/>
            <person name="Tallon L."/>
            <person name="Sadzewicz L."/>
            <person name="Zhao X."/>
            <person name="Boylan J."/>
            <person name="Ott S."/>
            <person name="Bowen H."/>
            <person name="Vavikolanu K."/>
            <person name="Mehta A."/>
            <person name="Aluvathingal J."/>
            <person name="Nadendla S."/>
            <person name="Lowell S."/>
            <person name="Myers T."/>
            <person name="Yan Y."/>
            <person name="Sichtig H."/>
        </authorList>
    </citation>
    <scope>NUCLEOTIDE SEQUENCE [LARGE SCALE GENOMIC DNA]</scope>
    <source>
        <strain evidence="14 15">FDAARGOS_909</strain>
    </source>
</reference>
<organism evidence="14 15">
    <name type="scientific">Delftia acidovorans</name>
    <name type="common">Pseudomonas acidovorans</name>
    <name type="synonym">Comamonas acidovorans</name>
    <dbReference type="NCBI Taxonomy" id="80866"/>
    <lineage>
        <taxon>Bacteria</taxon>
        <taxon>Pseudomonadati</taxon>
        <taxon>Pseudomonadota</taxon>
        <taxon>Betaproteobacteria</taxon>
        <taxon>Burkholderiales</taxon>
        <taxon>Comamonadaceae</taxon>
        <taxon>Delftia</taxon>
    </lineage>
</organism>
<comment type="subcellular location">
    <subcellularLocation>
        <location evidence="2">Cell inner membrane</location>
        <topology evidence="2">Single-pass type II membrane protein</topology>
    </subcellularLocation>
    <subcellularLocation>
        <location evidence="12">Cell membrane</location>
        <topology evidence="12">Single-pass type II membrane protein</topology>
    </subcellularLocation>
</comment>
<name>A0A7T2S0D4_DELAC</name>
<evidence type="ECO:0000256" key="1">
    <source>
        <dbReference type="ARBA" id="ARBA00003540"/>
    </source>
</evidence>
<dbReference type="AlphaFoldDB" id="A0A7T2S0D4"/>
<accession>A0A7T2S0D4</accession>
<sequence>MAFGRLSGKEGAPQPMHAINVTPLVDVMLVLVVIFILAAPMLAASLRVQLPQAQGTQPMAAAGEDDALLLEVDAEGALWMQGQPTTADALRERLAQLGARNPLAELQLRADQAVPYGRVAELMGWAHAAGLTRMGFVAEPARNQDGKSAAVLGPTGAGR</sequence>
<dbReference type="InterPro" id="IPR003400">
    <property type="entry name" value="ExbD"/>
</dbReference>
<dbReference type="Proteomes" id="UP000594778">
    <property type="component" value="Chromosome"/>
</dbReference>
<keyword evidence="5 12" id="KW-0813">Transport</keyword>
<dbReference type="PANTHER" id="PTHR30558">
    <property type="entry name" value="EXBD MEMBRANE COMPONENT OF PMF-DRIVEN MACROMOLECULE IMPORT SYSTEM"/>
    <property type="match status" value="1"/>
</dbReference>
<dbReference type="GO" id="GO:0005886">
    <property type="term" value="C:plasma membrane"/>
    <property type="evidence" value="ECO:0007669"/>
    <property type="project" value="UniProtKB-SubCell"/>
</dbReference>
<comment type="similarity">
    <text evidence="3 12">Belongs to the ExbD/TolR family.</text>
</comment>
<evidence type="ECO:0000256" key="5">
    <source>
        <dbReference type="ARBA" id="ARBA00022448"/>
    </source>
</evidence>
<comment type="subunit">
    <text evidence="4">The accessory proteins ExbB and ExbD seem to form a complex with TonB.</text>
</comment>
<keyword evidence="10 13" id="KW-1133">Transmembrane helix</keyword>
<evidence type="ECO:0000313" key="14">
    <source>
        <dbReference type="EMBL" id="QPS06533.1"/>
    </source>
</evidence>
<evidence type="ECO:0000256" key="2">
    <source>
        <dbReference type="ARBA" id="ARBA00004249"/>
    </source>
</evidence>
<keyword evidence="6" id="KW-1003">Cell membrane</keyword>
<dbReference type="EMBL" id="CP065668">
    <property type="protein sequence ID" value="QPS06533.1"/>
    <property type="molecule type" value="Genomic_DNA"/>
</dbReference>
<protein>
    <submittedName>
        <fullName evidence="14">Biopolymer transporter ExbD</fullName>
    </submittedName>
</protein>
<gene>
    <name evidence="14" type="ORF">I6G66_19770</name>
</gene>
<dbReference type="GO" id="GO:0022857">
    <property type="term" value="F:transmembrane transporter activity"/>
    <property type="evidence" value="ECO:0007669"/>
    <property type="project" value="InterPro"/>
</dbReference>
<evidence type="ECO:0000256" key="13">
    <source>
        <dbReference type="SAM" id="Phobius"/>
    </source>
</evidence>